<dbReference type="EMBL" id="CM051400">
    <property type="protein sequence ID" value="KAJ4714145.1"/>
    <property type="molecule type" value="Genomic_DNA"/>
</dbReference>
<evidence type="ECO:0000313" key="2">
    <source>
        <dbReference type="Proteomes" id="UP001164539"/>
    </source>
</evidence>
<proteinExistence type="predicted"/>
<keyword evidence="2" id="KW-1185">Reference proteome</keyword>
<accession>A0ACC1XRW3</accession>
<name>A0ACC1XRW3_MELAZ</name>
<protein>
    <submittedName>
        <fullName evidence="1">Protein MID1-COMPLEMENTING ACTIVITY 1-like</fullName>
    </submittedName>
</protein>
<reference evidence="1 2" key="1">
    <citation type="journal article" date="2023" name="Science">
        <title>Complex scaffold remodeling in plant triterpene biosynthesis.</title>
        <authorList>
            <person name="De La Pena R."/>
            <person name="Hodgson H."/>
            <person name="Liu J.C."/>
            <person name="Stephenson M.J."/>
            <person name="Martin A.C."/>
            <person name="Owen C."/>
            <person name="Harkess A."/>
            <person name="Leebens-Mack J."/>
            <person name="Jimenez L.E."/>
            <person name="Osbourn A."/>
            <person name="Sattely E.S."/>
        </authorList>
    </citation>
    <scope>NUCLEOTIDE SEQUENCE [LARGE SCALE GENOMIC DNA]</scope>
    <source>
        <strain evidence="2">cv. JPN11</strain>
        <tissue evidence="1">Leaf</tissue>
    </source>
</reference>
<dbReference type="Proteomes" id="UP001164539">
    <property type="component" value="Chromosome 7"/>
</dbReference>
<sequence>MSNWEHFGEIANIAQLAGLDAVRLIGMIVKAASTARMHKKNCRQFAQHLKLIGNLLEQLKISELKKYPETREPLEQLEDALRRSYILVNSCQDRSYLYLLAMGWNIVYQFRKAQGEIDRYLKIVPLITLVDNARVRERLEDIEKDQREYTLDEEDQKMQDAILRREPSKHETMVLKKTLSSSYPNMEFKEVLRKESQKLQLELQRSQANLDVGQCEVIQRLIDVTEAVAATSPPKESAPKTAPKKVERNYSDTNSEKNHPFSESSPKKSDTRTTSRNTSSVSSGRDLLSREGSYRHEEWHTDLLGCCSEPLLCMKTFFYPCGTFSKIATVATNRHMSSAEACNELMAYSLILSCCCYTCCIRRKLRKTLNITGGFVDDFLSHLMCCCCALVQEWREVEIRGIYGPEKTKTSPPTSQFMES</sequence>
<organism evidence="1 2">
    <name type="scientific">Melia azedarach</name>
    <name type="common">Chinaberry tree</name>
    <dbReference type="NCBI Taxonomy" id="155640"/>
    <lineage>
        <taxon>Eukaryota</taxon>
        <taxon>Viridiplantae</taxon>
        <taxon>Streptophyta</taxon>
        <taxon>Embryophyta</taxon>
        <taxon>Tracheophyta</taxon>
        <taxon>Spermatophyta</taxon>
        <taxon>Magnoliopsida</taxon>
        <taxon>eudicotyledons</taxon>
        <taxon>Gunneridae</taxon>
        <taxon>Pentapetalae</taxon>
        <taxon>rosids</taxon>
        <taxon>malvids</taxon>
        <taxon>Sapindales</taxon>
        <taxon>Meliaceae</taxon>
        <taxon>Melia</taxon>
    </lineage>
</organism>
<comment type="caution">
    <text evidence="1">The sequence shown here is derived from an EMBL/GenBank/DDBJ whole genome shotgun (WGS) entry which is preliminary data.</text>
</comment>
<gene>
    <name evidence="1" type="ORF">OWV82_012674</name>
</gene>
<evidence type="ECO:0000313" key="1">
    <source>
        <dbReference type="EMBL" id="KAJ4714145.1"/>
    </source>
</evidence>